<evidence type="ECO:0000256" key="8">
    <source>
        <dbReference type="PROSITE-ProRule" id="PRU01016"/>
    </source>
</evidence>
<dbReference type="PRINTS" id="PR00105">
    <property type="entry name" value="C5METTRFRASE"/>
</dbReference>
<dbReference type="SUPFAM" id="SSF53335">
    <property type="entry name" value="S-adenosyl-L-methionine-dependent methyltransferases"/>
    <property type="match status" value="1"/>
</dbReference>
<dbReference type="AlphaFoldDB" id="A0AAD6VUY8"/>
<dbReference type="PROSITE" id="PS51679">
    <property type="entry name" value="SAM_MT_C5"/>
    <property type="match status" value="1"/>
</dbReference>
<dbReference type="Gene3D" id="3.40.50.150">
    <property type="entry name" value="Vaccinia Virus protein VP39"/>
    <property type="match status" value="1"/>
</dbReference>
<reference evidence="11" key="1">
    <citation type="submission" date="2023-03" db="EMBL/GenBank/DDBJ databases">
        <title>Massive genome expansion in bonnet fungi (Mycena s.s.) driven by repeated elements and novel gene families across ecological guilds.</title>
        <authorList>
            <consortium name="Lawrence Berkeley National Laboratory"/>
            <person name="Harder C.B."/>
            <person name="Miyauchi S."/>
            <person name="Viragh M."/>
            <person name="Kuo A."/>
            <person name="Thoen E."/>
            <person name="Andreopoulos B."/>
            <person name="Lu D."/>
            <person name="Skrede I."/>
            <person name="Drula E."/>
            <person name="Henrissat B."/>
            <person name="Morin E."/>
            <person name="Kohler A."/>
            <person name="Barry K."/>
            <person name="LaButti K."/>
            <person name="Morin E."/>
            <person name="Salamov A."/>
            <person name="Lipzen A."/>
            <person name="Mereny Z."/>
            <person name="Hegedus B."/>
            <person name="Baldrian P."/>
            <person name="Stursova M."/>
            <person name="Weitz H."/>
            <person name="Taylor A."/>
            <person name="Grigoriev I.V."/>
            <person name="Nagy L.G."/>
            <person name="Martin F."/>
            <person name="Kauserud H."/>
        </authorList>
    </citation>
    <scope>NUCLEOTIDE SEQUENCE</scope>
    <source>
        <strain evidence="11">9144</strain>
    </source>
</reference>
<evidence type="ECO:0000256" key="5">
    <source>
        <dbReference type="ARBA" id="ARBA00022691"/>
    </source>
</evidence>
<dbReference type="InterPro" id="IPR001525">
    <property type="entry name" value="C5_MeTfrase"/>
</dbReference>
<comment type="similarity">
    <text evidence="8 9">Belongs to the class I-like SAM-binding methyltransferase superfamily. C5-methyltransferase family.</text>
</comment>
<dbReference type="PROSITE" id="PS00095">
    <property type="entry name" value="C5_MTASE_2"/>
    <property type="match status" value="1"/>
</dbReference>
<organism evidence="11 12">
    <name type="scientific">Mycena pura</name>
    <dbReference type="NCBI Taxonomy" id="153505"/>
    <lineage>
        <taxon>Eukaryota</taxon>
        <taxon>Fungi</taxon>
        <taxon>Dikarya</taxon>
        <taxon>Basidiomycota</taxon>
        <taxon>Agaricomycotina</taxon>
        <taxon>Agaricomycetes</taxon>
        <taxon>Agaricomycetidae</taxon>
        <taxon>Agaricales</taxon>
        <taxon>Marasmiineae</taxon>
        <taxon>Mycenaceae</taxon>
        <taxon>Mycena</taxon>
    </lineage>
</organism>
<evidence type="ECO:0000256" key="1">
    <source>
        <dbReference type="ARBA" id="ARBA00004123"/>
    </source>
</evidence>
<dbReference type="NCBIfam" id="TIGR00675">
    <property type="entry name" value="dcm"/>
    <property type="match status" value="1"/>
</dbReference>
<evidence type="ECO:0000259" key="10">
    <source>
        <dbReference type="PROSITE" id="PS51038"/>
    </source>
</evidence>
<dbReference type="InterPro" id="IPR031303">
    <property type="entry name" value="C5_meth_CS"/>
</dbReference>
<keyword evidence="4 8" id="KW-0808">Transferase</keyword>
<accession>A0AAD6VUY8</accession>
<dbReference type="Gene3D" id="3.90.120.10">
    <property type="entry name" value="DNA Methylase, subunit A, domain 2"/>
    <property type="match status" value="1"/>
</dbReference>
<protein>
    <recommendedName>
        <fullName evidence="2">DNA (cytosine-5-)-methyltransferase</fullName>
        <ecNumber evidence="2">2.1.1.37</ecNumber>
    </recommendedName>
</protein>
<dbReference type="EC" id="2.1.1.37" evidence="2"/>
<dbReference type="Pfam" id="PF01426">
    <property type="entry name" value="BAH"/>
    <property type="match status" value="1"/>
</dbReference>
<evidence type="ECO:0000256" key="6">
    <source>
        <dbReference type="ARBA" id="ARBA00023125"/>
    </source>
</evidence>
<keyword evidence="5 8" id="KW-0949">S-adenosyl-L-methionine</keyword>
<keyword evidence="6" id="KW-0238">DNA-binding</keyword>
<dbReference type="Pfam" id="PF00145">
    <property type="entry name" value="DNA_methylase"/>
    <property type="match status" value="1"/>
</dbReference>
<evidence type="ECO:0000313" key="12">
    <source>
        <dbReference type="Proteomes" id="UP001219525"/>
    </source>
</evidence>
<dbReference type="EMBL" id="JARJCW010000014">
    <property type="protein sequence ID" value="KAJ7217211.1"/>
    <property type="molecule type" value="Genomic_DNA"/>
</dbReference>
<feature type="domain" description="BAH" evidence="10">
    <location>
        <begin position="77"/>
        <end position="221"/>
    </location>
</feature>
<evidence type="ECO:0000256" key="9">
    <source>
        <dbReference type="RuleBase" id="RU000416"/>
    </source>
</evidence>
<dbReference type="GO" id="GO:0003682">
    <property type="term" value="F:chromatin binding"/>
    <property type="evidence" value="ECO:0007669"/>
    <property type="project" value="InterPro"/>
</dbReference>
<evidence type="ECO:0000256" key="3">
    <source>
        <dbReference type="ARBA" id="ARBA00022603"/>
    </source>
</evidence>
<comment type="caution">
    <text evidence="11">The sequence shown here is derived from an EMBL/GenBank/DDBJ whole genome shotgun (WGS) entry which is preliminary data.</text>
</comment>
<evidence type="ECO:0000256" key="7">
    <source>
        <dbReference type="ARBA" id="ARBA00023242"/>
    </source>
</evidence>
<comment type="subcellular location">
    <subcellularLocation>
        <location evidence="1">Nucleus</location>
    </subcellularLocation>
</comment>
<feature type="active site" evidence="8">
    <location>
        <position position="508"/>
    </location>
</feature>
<keyword evidence="12" id="KW-1185">Reference proteome</keyword>
<evidence type="ECO:0000256" key="4">
    <source>
        <dbReference type="ARBA" id="ARBA00022679"/>
    </source>
</evidence>
<dbReference type="Gene3D" id="2.30.30.490">
    <property type="match status" value="2"/>
</dbReference>
<dbReference type="InterPro" id="IPR050390">
    <property type="entry name" value="C5-Methyltransferase"/>
</dbReference>
<dbReference type="SMART" id="SM00439">
    <property type="entry name" value="BAH"/>
    <property type="match status" value="1"/>
</dbReference>
<gene>
    <name evidence="11" type="ORF">GGX14DRAFT_602613</name>
</gene>
<dbReference type="PANTHER" id="PTHR10629">
    <property type="entry name" value="CYTOSINE-SPECIFIC METHYLTRANSFERASE"/>
    <property type="match status" value="1"/>
</dbReference>
<keyword evidence="3 8" id="KW-0489">Methyltransferase</keyword>
<dbReference type="InterPro" id="IPR043151">
    <property type="entry name" value="BAH_sf"/>
</dbReference>
<dbReference type="GO" id="GO:0044027">
    <property type="term" value="P:negative regulation of gene expression via chromosomal CpG island methylation"/>
    <property type="evidence" value="ECO:0007669"/>
    <property type="project" value="TreeGrafter"/>
</dbReference>
<dbReference type="InterPro" id="IPR001025">
    <property type="entry name" value="BAH_dom"/>
</dbReference>
<proteinExistence type="inferred from homology"/>
<dbReference type="GO" id="GO:0003886">
    <property type="term" value="F:DNA (cytosine-5-)-methyltransferase activity"/>
    <property type="evidence" value="ECO:0007669"/>
    <property type="project" value="UniProtKB-EC"/>
</dbReference>
<sequence length="893" mass="100260">QHTENTDIFVTPVVGRILNQHLISPVSVVGAELEQANKAVANELHEVLVHHDDPESMRWAEPTGHPGFYTGVLLDGITYKIGDVVAVAPGDDTNKDRANGELDAAAHCTNTLANNAWFCQIMYFFEHPTERERGKPRKMFHAQWFIHAGSRTFLQEISHSQALFLLDECDNLAVATILQKCQVRLLGIDSVEEPDEQDPSARDYFCGFAYDDVSHVFIDLPSLEQLNRLHAFLPPHKHCPNCGRKAEKELSLTAQVVGKGLSLYGQVYHACDFVYVKPAASDKTGMCLFIAQVTAVDLVKKRLEVRYYKRGRDERKVHRTPSRNEVELGDLDGVCYVRHFQPDDQDAIKEWIDANLDHFYSISEDSAYADDCNCLEDHCSELDEAKHFVRRFGQIPVLEVFSGAGGLSQGLGQSGFFKTEWAVEKSFSAAQTFRHQLLLDAFDARLNHPETKVLCADINAFLRYAVDRRDGKNPPPLRSCDKERTEIPDDFIPQLGVPRLVIILGPPCQSFSGANSNKIEGDPRSALPFTMLSVTELYQPDYFLLENVTGLLSHAVTAETGRGKPIQKVMFKLICRLLMALGYQVSCKTLQAGQYGSPQDRMRFIVFAAKHGCKLPEHPTPMFAFPKPTRKTTLFIKNDFLPPAKRGRADDDDHIFAPHAGVTIKDAISDLPPFDWKNPHNIIKETPEDIEEGKRRRAEGIRQFETSVAPVGFQNPVQYATEPSTRYQKAMRRGNPTAVQDHVTDKASPTVTEATANIPLLPYANHKWLPKQFLHPNSKLMPNSIIICYGRLDLTGYFKTAMTTVAPRSRGSYVLHPTQKRAISVVEAKRCQGFPDDFILFSDKPTATARVKEFYKHIGNAVPVPLAAALSRSLEKAFVETWKQIPKEQSPEL</sequence>
<dbReference type="GO" id="GO:0005634">
    <property type="term" value="C:nucleus"/>
    <property type="evidence" value="ECO:0007669"/>
    <property type="project" value="UniProtKB-SubCell"/>
</dbReference>
<feature type="non-terminal residue" evidence="11">
    <location>
        <position position="893"/>
    </location>
</feature>
<keyword evidence="7" id="KW-0539">Nucleus</keyword>
<evidence type="ECO:0000313" key="11">
    <source>
        <dbReference type="EMBL" id="KAJ7217211.1"/>
    </source>
</evidence>
<dbReference type="GO" id="GO:0032259">
    <property type="term" value="P:methylation"/>
    <property type="evidence" value="ECO:0007669"/>
    <property type="project" value="UniProtKB-KW"/>
</dbReference>
<dbReference type="GO" id="GO:0003677">
    <property type="term" value="F:DNA binding"/>
    <property type="evidence" value="ECO:0007669"/>
    <property type="project" value="UniProtKB-KW"/>
</dbReference>
<dbReference type="PANTHER" id="PTHR10629:SF52">
    <property type="entry name" value="DNA (CYTOSINE-5)-METHYLTRANSFERASE 1"/>
    <property type="match status" value="1"/>
</dbReference>
<dbReference type="InterPro" id="IPR029063">
    <property type="entry name" value="SAM-dependent_MTases_sf"/>
</dbReference>
<dbReference type="PROSITE" id="PS51038">
    <property type="entry name" value="BAH"/>
    <property type="match status" value="1"/>
</dbReference>
<dbReference type="Proteomes" id="UP001219525">
    <property type="component" value="Unassembled WGS sequence"/>
</dbReference>
<evidence type="ECO:0000256" key="2">
    <source>
        <dbReference type="ARBA" id="ARBA00011975"/>
    </source>
</evidence>
<name>A0AAD6VUY8_9AGAR</name>